<keyword evidence="2" id="KW-1185">Reference proteome</keyword>
<accession>A0AAX3C0V0</accession>
<proteinExistence type="predicted"/>
<organism evidence="1 2">
    <name type="scientific">Xanthomonas phage pXoo2106</name>
    <dbReference type="NCBI Taxonomy" id="2970483"/>
    <lineage>
        <taxon>Viruses</taxon>
        <taxon>Duplodnaviria</taxon>
        <taxon>Heunggongvirae</taxon>
        <taxon>Uroviricota</taxon>
        <taxon>Caudoviricetes</taxon>
        <taxon>Autographivirales</taxon>
        <taxon>Autonotataviridae</taxon>
        <taxon>Gujervirinae</taxon>
        <taxon>Pradovirus</taxon>
        <taxon>Pradovirus pXoo2106</taxon>
    </lineage>
</organism>
<reference evidence="1" key="1">
    <citation type="submission" date="2022-07" db="EMBL/GenBank/DDBJ databases">
        <authorList>
            <person name="Liu M."/>
        </authorList>
    </citation>
    <scope>NUCLEOTIDE SEQUENCE</scope>
</reference>
<evidence type="ECO:0000313" key="1">
    <source>
        <dbReference type="EMBL" id="UUR56216.1"/>
    </source>
</evidence>
<evidence type="ECO:0000313" key="2">
    <source>
        <dbReference type="Proteomes" id="UP001165482"/>
    </source>
</evidence>
<dbReference type="Proteomes" id="UP001165482">
    <property type="component" value="Segment"/>
</dbReference>
<sequence>MRKIYFITSIPKVAKDNIITGVVANGSGRQATAEEVSAITTLLREKGATTSLVDSLRCGSYPNPVAVFDRRAAARKEADLLNSYSGSFFNWHVLEVGESIRKPVRKPLGWRITFAGAFGATEVSCHVLHPSATVRIDGDEHNDTLYNMLFPTRDAARAVFNASSLGDEGMGYRIEPHYA</sequence>
<protein>
    <submittedName>
        <fullName evidence="1">Uncharacterized protein</fullName>
    </submittedName>
</protein>
<dbReference type="EMBL" id="ON960072">
    <property type="protein sequence ID" value="UUR56216.1"/>
    <property type="molecule type" value="Genomic_DNA"/>
</dbReference>
<name>A0AAX3C0V0_9CAUD</name>
<gene>
    <name evidence="1" type="ORF">pXoo2106_07</name>
</gene>